<protein>
    <submittedName>
        <fullName evidence="1">Uncharacterized protein</fullName>
    </submittedName>
</protein>
<gene>
    <name evidence="1" type="ORF">G7Y89_g11654</name>
</gene>
<dbReference type="Proteomes" id="UP000566819">
    <property type="component" value="Unassembled WGS sequence"/>
</dbReference>
<dbReference type="EMBL" id="JAAMPI010001140">
    <property type="protein sequence ID" value="KAF4626502.1"/>
    <property type="molecule type" value="Genomic_DNA"/>
</dbReference>
<accession>A0A8H4VY38</accession>
<evidence type="ECO:0000313" key="2">
    <source>
        <dbReference type="Proteomes" id="UP000566819"/>
    </source>
</evidence>
<dbReference type="Gene3D" id="3.50.4.10">
    <property type="entry name" value="Hepatocyte Growth Factor"/>
    <property type="match status" value="1"/>
</dbReference>
<evidence type="ECO:0000313" key="1">
    <source>
        <dbReference type="EMBL" id="KAF4626502.1"/>
    </source>
</evidence>
<keyword evidence="2" id="KW-1185">Reference proteome</keyword>
<dbReference type="AlphaFoldDB" id="A0A8H4VY38"/>
<sequence>MKISWSIFSLAINAASTTITPTVIVTTYSIYGQAKVKRDTNPDAIHQEQFLAKRATSSRTIPAYASPCSGSVRYSSACSCLGITQTTITASVATVTASAVTTTTTIVACSPSNNYGLLYNSGDYGPPPGTKSDGSTFAATPQTCCARCFTTEGCLFFESFDGQCALTVYNNGPITNPNNSECPYGQASFDFVSGNVFGEGPCSGP</sequence>
<dbReference type="OrthoDB" id="3565336at2759"/>
<proteinExistence type="predicted"/>
<comment type="caution">
    <text evidence="1">The sequence shown here is derived from an EMBL/GenBank/DDBJ whole genome shotgun (WGS) entry which is preliminary data.</text>
</comment>
<organism evidence="1 2">
    <name type="scientific">Cudoniella acicularis</name>
    <dbReference type="NCBI Taxonomy" id="354080"/>
    <lineage>
        <taxon>Eukaryota</taxon>
        <taxon>Fungi</taxon>
        <taxon>Dikarya</taxon>
        <taxon>Ascomycota</taxon>
        <taxon>Pezizomycotina</taxon>
        <taxon>Leotiomycetes</taxon>
        <taxon>Helotiales</taxon>
        <taxon>Tricladiaceae</taxon>
        <taxon>Cudoniella</taxon>
    </lineage>
</organism>
<name>A0A8H4VY38_9HELO</name>
<reference evidence="1 2" key="1">
    <citation type="submission" date="2020-03" db="EMBL/GenBank/DDBJ databases">
        <title>Draft Genome Sequence of Cudoniella acicularis.</title>
        <authorList>
            <person name="Buettner E."/>
            <person name="Kellner H."/>
        </authorList>
    </citation>
    <scope>NUCLEOTIDE SEQUENCE [LARGE SCALE GENOMIC DNA]</scope>
    <source>
        <strain evidence="1 2">DSM 108380</strain>
    </source>
</reference>